<keyword evidence="3" id="KW-1185">Reference proteome</keyword>
<protein>
    <submittedName>
        <fullName evidence="2">Uncharacterized protein</fullName>
    </submittedName>
</protein>
<dbReference type="Proteomes" id="UP000019491">
    <property type="component" value="Unassembled WGS sequence"/>
</dbReference>
<comment type="caution">
    <text evidence="2">The sequence shown here is derived from an EMBL/GenBank/DDBJ whole genome shotgun (WGS) entry which is preliminary data.</text>
</comment>
<feature type="compositionally biased region" description="Basic and acidic residues" evidence="1">
    <location>
        <begin position="19"/>
        <end position="29"/>
    </location>
</feature>
<dbReference type="AlphaFoldDB" id="X0R3K9"/>
<dbReference type="RefSeq" id="WP_037232023.1">
    <property type="nucleotide sequence ID" value="NZ_BAWF01000022.1"/>
</dbReference>
<proteinExistence type="predicted"/>
<evidence type="ECO:0000313" key="2">
    <source>
        <dbReference type="EMBL" id="GAF45455.1"/>
    </source>
</evidence>
<dbReference type="EMBL" id="BAWF01000022">
    <property type="protein sequence ID" value="GAF45455.1"/>
    <property type="molecule type" value="Genomic_DNA"/>
</dbReference>
<name>X0R3K9_RHOWR</name>
<reference evidence="2 3" key="1">
    <citation type="submission" date="2014-02" db="EMBL/GenBank/DDBJ databases">
        <title>Whole genome shotgun sequence of Rhodococcus wratislaviensis NBRC 100605.</title>
        <authorList>
            <person name="Hosoyama A."/>
            <person name="Tsuchikane K."/>
            <person name="Yoshida I."/>
            <person name="Ohji S."/>
            <person name="Ichikawa N."/>
            <person name="Yamazoe A."/>
            <person name="Fujita N."/>
        </authorList>
    </citation>
    <scope>NUCLEOTIDE SEQUENCE [LARGE SCALE GENOMIC DNA]</scope>
    <source>
        <strain evidence="2 3">NBRC 100605</strain>
    </source>
</reference>
<gene>
    <name evidence="2" type="ORF">RW1_022_00320</name>
</gene>
<organism evidence="2 3">
    <name type="scientific">Rhodococcus wratislaviensis NBRC 100605</name>
    <dbReference type="NCBI Taxonomy" id="1219028"/>
    <lineage>
        <taxon>Bacteria</taxon>
        <taxon>Bacillati</taxon>
        <taxon>Actinomycetota</taxon>
        <taxon>Actinomycetes</taxon>
        <taxon>Mycobacteriales</taxon>
        <taxon>Nocardiaceae</taxon>
        <taxon>Rhodococcus</taxon>
    </lineage>
</organism>
<accession>X0R3K9</accession>
<feature type="region of interest" description="Disordered" evidence="1">
    <location>
        <begin position="1"/>
        <end position="50"/>
    </location>
</feature>
<evidence type="ECO:0000256" key="1">
    <source>
        <dbReference type="SAM" id="MobiDB-lite"/>
    </source>
</evidence>
<sequence length="73" mass="8181">MTGPDDDTQRPGNAELDPDERRELERLRVEVAQPRGERPPPAATAAGPRQLEILVRPVVAWARQTKNHPRTGH</sequence>
<evidence type="ECO:0000313" key="3">
    <source>
        <dbReference type="Proteomes" id="UP000019491"/>
    </source>
</evidence>